<evidence type="ECO:0000313" key="2">
    <source>
        <dbReference type="Proteomes" id="UP000821865"/>
    </source>
</evidence>
<proteinExistence type="predicted"/>
<dbReference type="EMBL" id="CM023473">
    <property type="protein sequence ID" value="KAH7953548.1"/>
    <property type="molecule type" value="Genomic_DNA"/>
</dbReference>
<comment type="caution">
    <text evidence="1">The sequence shown here is derived from an EMBL/GenBank/DDBJ whole genome shotgun (WGS) entry which is preliminary data.</text>
</comment>
<accession>A0ACB8CWN9</accession>
<protein>
    <submittedName>
        <fullName evidence="1">Uncharacterized protein</fullName>
    </submittedName>
</protein>
<evidence type="ECO:0000313" key="1">
    <source>
        <dbReference type="EMBL" id="KAH7953548.1"/>
    </source>
</evidence>
<sequence>MAGGSLKPEALALIDAYKVLNNSIYMTGVSTWRDVLSKRIDLHLYPIGSGVLTTKIIFADAQYTPSPLCFFTPIRRANKVTFIDSWTSLLWLTIALVSAGGALALYIQIRCRFVSDRQQRYHAANYFLFFVATFLGKSPPSSRANALAFRGLATGVWMVGMMVLANYVQSSITAIRTVPTTQRNISSFTELFRSIDSRDICPCLNTDWQRFLTISFGALHILRISLLRQIAIYCDRTTTFEHDVSRCYHRAQLGTNVALSVCTSEEVQVASHWNLLPGDLYQTMVQAPVIHAFNPLR</sequence>
<dbReference type="Proteomes" id="UP000821865">
    <property type="component" value="Chromosome 4"/>
</dbReference>
<name>A0ACB8CWN9_DERSI</name>
<keyword evidence="2" id="KW-1185">Reference proteome</keyword>
<reference evidence="1" key="1">
    <citation type="submission" date="2020-05" db="EMBL/GenBank/DDBJ databases">
        <title>Large-scale comparative analyses of tick genomes elucidate their genetic diversity and vector capacities.</title>
        <authorList>
            <person name="Jia N."/>
            <person name="Wang J."/>
            <person name="Shi W."/>
            <person name="Du L."/>
            <person name="Sun Y."/>
            <person name="Zhan W."/>
            <person name="Jiang J."/>
            <person name="Wang Q."/>
            <person name="Zhang B."/>
            <person name="Ji P."/>
            <person name="Sakyi L.B."/>
            <person name="Cui X."/>
            <person name="Yuan T."/>
            <person name="Jiang B."/>
            <person name="Yang W."/>
            <person name="Lam T.T.-Y."/>
            <person name="Chang Q."/>
            <person name="Ding S."/>
            <person name="Wang X."/>
            <person name="Zhu J."/>
            <person name="Ruan X."/>
            <person name="Zhao L."/>
            <person name="Wei J."/>
            <person name="Que T."/>
            <person name="Du C."/>
            <person name="Cheng J."/>
            <person name="Dai P."/>
            <person name="Han X."/>
            <person name="Huang E."/>
            <person name="Gao Y."/>
            <person name="Liu J."/>
            <person name="Shao H."/>
            <person name="Ye R."/>
            <person name="Li L."/>
            <person name="Wei W."/>
            <person name="Wang X."/>
            <person name="Wang C."/>
            <person name="Yang T."/>
            <person name="Huo Q."/>
            <person name="Li W."/>
            <person name="Guo W."/>
            <person name="Chen H."/>
            <person name="Zhou L."/>
            <person name="Ni X."/>
            <person name="Tian J."/>
            <person name="Zhou Y."/>
            <person name="Sheng Y."/>
            <person name="Liu T."/>
            <person name="Pan Y."/>
            <person name="Xia L."/>
            <person name="Li J."/>
            <person name="Zhao F."/>
            <person name="Cao W."/>
        </authorList>
    </citation>
    <scope>NUCLEOTIDE SEQUENCE</scope>
    <source>
        <strain evidence="1">Dsil-2018</strain>
    </source>
</reference>
<organism evidence="1 2">
    <name type="scientific">Dermacentor silvarum</name>
    <name type="common">Tick</name>
    <dbReference type="NCBI Taxonomy" id="543639"/>
    <lineage>
        <taxon>Eukaryota</taxon>
        <taxon>Metazoa</taxon>
        <taxon>Ecdysozoa</taxon>
        <taxon>Arthropoda</taxon>
        <taxon>Chelicerata</taxon>
        <taxon>Arachnida</taxon>
        <taxon>Acari</taxon>
        <taxon>Parasitiformes</taxon>
        <taxon>Ixodida</taxon>
        <taxon>Ixodoidea</taxon>
        <taxon>Ixodidae</taxon>
        <taxon>Rhipicephalinae</taxon>
        <taxon>Dermacentor</taxon>
    </lineage>
</organism>
<gene>
    <name evidence="1" type="ORF">HPB49_010069</name>
</gene>